<evidence type="ECO:0000259" key="1">
    <source>
        <dbReference type="Pfam" id="PF03372"/>
    </source>
</evidence>
<sequence length="299" mass="34359">MHLRVLSFNLLGIPLISKNFDFRMKTIPLEVAKLAPDIVCFQEVWLTKIKEILVSEMRPFGYHYYAALEVGVKIKGGLLTFSKYGIRDLAFTKFINKSSFWGDRLMDSTFYKGFLDSRIIIGKEEISVINLHLSANYSDEFVRQNHYFQQVEEQVSMLIPYVEKISRNVPVILTGDFNLAPHSLFYNKLVHYLNLLDSMGAVQDPTELPCALIQTHRLSNRKISRRSDYIFIRRQPKTNISGQIVLNQKYKNPQGEEVYLSDHFGVLAEIFINETALKPKKGGKNVTVQENSGDQRNSG</sequence>
<reference evidence="3" key="1">
    <citation type="submission" date="2017-09" db="EMBL/GenBank/DDBJ databases">
        <title>Depth-based differentiation of microbial function through sediment-hosted aquifers and enrichment of novel symbionts in the deep terrestrial subsurface.</title>
        <authorList>
            <person name="Probst A.J."/>
            <person name="Ladd B."/>
            <person name="Jarett J.K."/>
            <person name="Geller-Mcgrath D.E."/>
            <person name="Sieber C.M.K."/>
            <person name="Emerson J.B."/>
            <person name="Anantharaman K."/>
            <person name="Thomas B.C."/>
            <person name="Malmstrom R."/>
            <person name="Stieglmeier M."/>
            <person name="Klingl A."/>
            <person name="Woyke T."/>
            <person name="Ryan C.M."/>
            <person name="Banfield J.F."/>
        </authorList>
    </citation>
    <scope>NUCLEOTIDE SEQUENCE [LARGE SCALE GENOMIC DNA]</scope>
</reference>
<evidence type="ECO:0000313" key="2">
    <source>
        <dbReference type="EMBL" id="PIZ43650.1"/>
    </source>
</evidence>
<evidence type="ECO:0000313" key="3">
    <source>
        <dbReference type="Proteomes" id="UP000230970"/>
    </source>
</evidence>
<dbReference type="EMBL" id="PFNJ01000014">
    <property type="protein sequence ID" value="PIZ43650.1"/>
    <property type="molecule type" value="Genomic_DNA"/>
</dbReference>
<dbReference type="InterPro" id="IPR005135">
    <property type="entry name" value="Endo/exonuclease/phosphatase"/>
</dbReference>
<proteinExistence type="predicted"/>
<dbReference type="Gene3D" id="3.60.10.10">
    <property type="entry name" value="Endonuclease/exonuclease/phosphatase"/>
    <property type="match status" value="1"/>
</dbReference>
<accession>A0A2M7TDQ9</accession>
<protein>
    <recommendedName>
        <fullName evidence="1">Endonuclease/exonuclease/phosphatase domain-containing protein</fullName>
    </recommendedName>
</protein>
<dbReference type="SUPFAM" id="SSF56219">
    <property type="entry name" value="DNase I-like"/>
    <property type="match status" value="1"/>
</dbReference>
<dbReference type="PANTHER" id="PTHR16320:SF23">
    <property type="entry name" value="SPHINGOMYELINASE C 1"/>
    <property type="match status" value="1"/>
</dbReference>
<dbReference type="PANTHER" id="PTHR16320">
    <property type="entry name" value="SPHINGOMYELINASE FAMILY MEMBER"/>
    <property type="match status" value="1"/>
</dbReference>
<organism evidence="2 3">
    <name type="scientific">candidate division WWE3 bacterium CG_4_10_14_0_2_um_filter_42_8</name>
    <dbReference type="NCBI Taxonomy" id="1975074"/>
    <lineage>
        <taxon>Bacteria</taxon>
        <taxon>Katanobacteria</taxon>
    </lineage>
</organism>
<dbReference type="GO" id="GO:0004767">
    <property type="term" value="F:sphingomyelin phosphodiesterase activity"/>
    <property type="evidence" value="ECO:0007669"/>
    <property type="project" value="InterPro"/>
</dbReference>
<feature type="domain" description="Endonuclease/exonuclease/phosphatase" evidence="1">
    <location>
        <begin position="6"/>
        <end position="263"/>
    </location>
</feature>
<dbReference type="AlphaFoldDB" id="A0A2M7TDQ9"/>
<gene>
    <name evidence="2" type="ORF">COY34_00555</name>
</gene>
<comment type="caution">
    <text evidence="2">The sequence shown here is derived from an EMBL/GenBank/DDBJ whole genome shotgun (WGS) entry which is preliminary data.</text>
</comment>
<name>A0A2M7TDQ9_UNCKA</name>
<dbReference type="Pfam" id="PF03372">
    <property type="entry name" value="Exo_endo_phos"/>
    <property type="match status" value="1"/>
</dbReference>
<dbReference type="Proteomes" id="UP000230970">
    <property type="component" value="Unassembled WGS sequence"/>
</dbReference>
<dbReference type="InterPro" id="IPR038772">
    <property type="entry name" value="Sph/SMPD2-like"/>
</dbReference>
<dbReference type="InterPro" id="IPR036691">
    <property type="entry name" value="Endo/exonu/phosph_ase_sf"/>
</dbReference>